<dbReference type="AlphaFoldDB" id="A0A558E0L7"/>
<organism evidence="3 4">
    <name type="scientific">Sedimenticola selenatireducens</name>
    <dbReference type="NCBI Taxonomy" id="191960"/>
    <lineage>
        <taxon>Bacteria</taxon>
        <taxon>Pseudomonadati</taxon>
        <taxon>Pseudomonadota</taxon>
        <taxon>Gammaproteobacteria</taxon>
        <taxon>Chromatiales</taxon>
        <taxon>Sedimenticolaceae</taxon>
        <taxon>Sedimenticola</taxon>
    </lineage>
</organism>
<feature type="compositionally biased region" description="Polar residues" evidence="1">
    <location>
        <begin position="238"/>
        <end position="249"/>
    </location>
</feature>
<dbReference type="Proteomes" id="UP000316649">
    <property type="component" value="Unassembled WGS sequence"/>
</dbReference>
<accession>A0A558E0L7</accession>
<evidence type="ECO:0000256" key="2">
    <source>
        <dbReference type="SAM" id="SignalP"/>
    </source>
</evidence>
<keyword evidence="4" id="KW-1185">Reference proteome</keyword>
<keyword evidence="2" id="KW-0732">Signal</keyword>
<dbReference type="RefSeq" id="WP_144358819.1">
    <property type="nucleotide sequence ID" value="NZ_VMNH01000009.1"/>
</dbReference>
<evidence type="ECO:0000256" key="1">
    <source>
        <dbReference type="SAM" id="MobiDB-lite"/>
    </source>
</evidence>
<name>A0A558E0L7_9GAMM</name>
<protein>
    <submittedName>
        <fullName evidence="3">Uncharacterized protein</fullName>
    </submittedName>
</protein>
<evidence type="ECO:0000313" key="4">
    <source>
        <dbReference type="Proteomes" id="UP000316649"/>
    </source>
</evidence>
<sequence length="303" mass="33749">MQGFVLSALTWVLCSSIASAESFPPSSYTSTNNNVWRPDENASAQQMTPPAAQGQYQPPYNQPPAVQSFNQPPPNQRFSQYPEEIPQNNSAPPTDYAPPQRYDSGYYAYPQAQPNYWGNSPYPVAPNYPSGYYSEQPYSYPYVYETAPPINEYTAPQGYGYPQEYGYEQEYYAPPQPESIQGYGAAYPPGYGPEYGAAPPYQEAPYGYPAQQPGPMTYPTPAPQQGYGMGEPQYHQGMMQQPQTPTDSAQGEWRPNTPESAAETLPQQVQRDNGTLINGAPAIFRPWTDPTTSTEENTEQTRQ</sequence>
<feature type="chain" id="PRO_5021992168" evidence="2">
    <location>
        <begin position="21"/>
        <end position="303"/>
    </location>
</feature>
<gene>
    <name evidence="3" type="ORF">FHP88_09575</name>
</gene>
<evidence type="ECO:0000313" key="3">
    <source>
        <dbReference type="EMBL" id="TVO75246.1"/>
    </source>
</evidence>
<feature type="region of interest" description="Disordered" evidence="1">
    <location>
        <begin position="225"/>
        <end position="303"/>
    </location>
</feature>
<feature type="region of interest" description="Disordered" evidence="1">
    <location>
        <begin position="23"/>
        <end position="105"/>
    </location>
</feature>
<reference evidence="3 4" key="1">
    <citation type="submission" date="2019-07" db="EMBL/GenBank/DDBJ databases">
        <title>The pathways for chlorine oxyanion respiration interact through the shared metabolite chlorate.</title>
        <authorList>
            <person name="Barnum T.P."/>
            <person name="Cheng Y."/>
            <person name="Hill K.A."/>
            <person name="Lucas L.N."/>
            <person name="Carlson H.K."/>
            <person name="Coates J.D."/>
        </authorList>
    </citation>
    <scope>NUCLEOTIDE SEQUENCE [LARGE SCALE GENOMIC DNA]</scope>
    <source>
        <strain evidence="3 4">BK-1</strain>
    </source>
</reference>
<proteinExistence type="predicted"/>
<comment type="caution">
    <text evidence="3">The sequence shown here is derived from an EMBL/GenBank/DDBJ whole genome shotgun (WGS) entry which is preliminary data.</text>
</comment>
<feature type="compositionally biased region" description="Low complexity" evidence="1">
    <location>
        <begin position="49"/>
        <end position="67"/>
    </location>
</feature>
<dbReference type="EMBL" id="VMNH01000009">
    <property type="protein sequence ID" value="TVO75246.1"/>
    <property type="molecule type" value="Genomic_DNA"/>
</dbReference>
<feature type="signal peptide" evidence="2">
    <location>
        <begin position="1"/>
        <end position="20"/>
    </location>
</feature>
<feature type="compositionally biased region" description="Polar residues" evidence="1">
    <location>
        <begin position="265"/>
        <end position="276"/>
    </location>
</feature>
<feature type="compositionally biased region" description="Polar residues" evidence="1">
    <location>
        <begin position="23"/>
        <end position="35"/>
    </location>
</feature>